<dbReference type="Pfam" id="PF13242">
    <property type="entry name" value="Hydrolase_like"/>
    <property type="match status" value="1"/>
</dbReference>
<evidence type="ECO:0000256" key="2">
    <source>
        <dbReference type="ARBA" id="ARBA00005628"/>
    </source>
</evidence>
<keyword evidence="4" id="KW-0479">Metal-binding</keyword>
<dbReference type="InterPro" id="IPR023214">
    <property type="entry name" value="HAD_sf"/>
</dbReference>
<comment type="similarity">
    <text evidence="2">Belongs to the GmhB family.</text>
</comment>
<comment type="subcellular location">
    <subcellularLocation>
        <location evidence="1">Cytoplasm</location>
    </subcellularLocation>
</comment>
<dbReference type="InterPro" id="IPR006543">
    <property type="entry name" value="Histidinol-phos"/>
</dbReference>
<gene>
    <name evidence="8" type="ORF">K8V11_12990</name>
</gene>
<dbReference type="AlphaFoldDB" id="A0A921F5D5"/>
<protein>
    <recommendedName>
        <fullName evidence="7">D,D-heptose 1,7-bisphosphate phosphatase</fullName>
    </recommendedName>
</protein>
<dbReference type="PANTHER" id="PTHR42891">
    <property type="entry name" value="D-GLYCERO-BETA-D-MANNO-HEPTOSE-1,7-BISPHOSPHATE 7-PHOSPHATASE"/>
    <property type="match status" value="1"/>
</dbReference>
<evidence type="ECO:0000313" key="9">
    <source>
        <dbReference type="Proteomes" id="UP000776650"/>
    </source>
</evidence>
<dbReference type="NCBIfam" id="TIGR01662">
    <property type="entry name" value="HAD-SF-IIIA"/>
    <property type="match status" value="1"/>
</dbReference>
<evidence type="ECO:0000256" key="4">
    <source>
        <dbReference type="ARBA" id="ARBA00022723"/>
    </source>
</evidence>
<proteinExistence type="inferred from homology"/>
<evidence type="ECO:0000256" key="1">
    <source>
        <dbReference type="ARBA" id="ARBA00004496"/>
    </source>
</evidence>
<evidence type="ECO:0000256" key="6">
    <source>
        <dbReference type="ARBA" id="ARBA00023277"/>
    </source>
</evidence>
<keyword evidence="3" id="KW-0963">Cytoplasm</keyword>
<organism evidence="8 9">
    <name type="scientific">Dietzia timorensis</name>
    <dbReference type="NCBI Taxonomy" id="499555"/>
    <lineage>
        <taxon>Bacteria</taxon>
        <taxon>Bacillati</taxon>
        <taxon>Actinomycetota</taxon>
        <taxon>Actinomycetes</taxon>
        <taxon>Mycobacteriales</taxon>
        <taxon>Dietziaceae</taxon>
        <taxon>Dietzia</taxon>
    </lineage>
</organism>
<evidence type="ECO:0000256" key="7">
    <source>
        <dbReference type="ARBA" id="ARBA00031828"/>
    </source>
</evidence>
<keyword evidence="5 8" id="KW-0378">Hydrolase</keyword>
<dbReference type="GO" id="GO:0046872">
    <property type="term" value="F:metal ion binding"/>
    <property type="evidence" value="ECO:0007669"/>
    <property type="project" value="UniProtKB-KW"/>
</dbReference>
<accession>A0A921F5D5</accession>
<reference evidence="8" key="1">
    <citation type="journal article" date="2021" name="PeerJ">
        <title>Extensive microbial diversity within the chicken gut microbiome revealed by metagenomics and culture.</title>
        <authorList>
            <person name="Gilroy R."/>
            <person name="Ravi A."/>
            <person name="Getino M."/>
            <person name="Pursley I."/>
            <person name="Horton D.L."/>
            <person name="Alikhan N.F."/>
            <person name="Baker D."/>
            <person name="Gharbi K."/>
            <person name="Hall N."/>
            <person name="Watson M."/>
            <person name="Adriaenssens E.M."/>
            <person name="Foster-Nyarko E."/>
            <person name="Jarju S."/>
            <person name="Secka A."/>
            <person name="Antonio M."/>
            <person name="Oren A."/>
            <person name="Chaudhuri R.R."/>
            <person name="La Ragione R."/>
            <person name="Hildebrand F."/>
            <person name="Pallen M.J."/>
        </authorList>
    </citation>
    <scope>NUCLEOTIDE SEQUENCE</scope>
    <source>
        <strain evidence="8">ChiGjej1B1-18357</strain>
    </source>
</reference>
<dbReference type="SUPFAM" id="SSF56784">
    <property type="entry name" value="HAD-like"/>
    <property type="match status" value="1"/>
</dbReference>
<reference evidence="8" key="2">
    <citation type="submission" date="2021-09" db="EMBL/GenBank/DDBJ databases">
        <authorList>
            <person name="Gilroy R."/>
        </authorList>
    </citation>
    <scope>NUCLEOTIDE SEQUENCE</scope>
    <source>
        <strain evidence="8">ChiGjej1B1-18357</strain>
    </source>
</reference>
<evidence type="ECO:0000256" key="3">
    <source>
        <dbReference type="ARBA" id="ARBA00022490"/>
    </source>
</evidence>
<dbReference type="EMBL" id="DYXM01000246">
    <property type="protein sequence ID" value="HJE91915.1"/>
    <property type="molecule type" value="Genomic_DNA"/>
</dbReference>
<keyword evidence="6" id="KW-0119">Carbohydrate metabolism</keyword>
<dbReference type="Gene3D" id="3.40.50.1000">
    <property type="entry name" value="HAD superfamily/HAD-like"/>
    <property type="match status" value="1"/>
</dbReference>
<dbReference type="InterPro" id="IPR004446">
    <property type="entry name" value="Heptose_bisP_phosphatase"/>
</dbReference>
<dbReference type="InterPro" id="IPR036412">
    <property type="entry name" value="HAD-like_sf"/>
</dbReference>
<evidence type="ECO:0000256" key="5">
    <source>
        <dbReference type="ARBA" id="ARBA00022801"/>
    </source>
</evidence>
<dbReference type="NCBIfam" id="TIGR01656">
    <property type="entry name" value="Histidinol-ppas"/>
    <property type="match status" value="1"/>
</dbReference>
<dbReference type="InterPro" id="IPR006549">
    <property type="entry name" value="HAD-SF_hydro_IIIA"/>
</dbReference>
<dbReference type="GO" id="GO:0005737">
    <property type="term" value="C:cytoplasm"/>
    <property type="evidence" value="ECO:0007669"/>
    <property type="project" value="UniProtKB-SubCell"/>
</dbReference>
<dbReference type="RefSeq" id="WP_303915068.1">
    <property type="nucleotide sequence ID" value="NZ_DYXM01000246.1"/>
</dbReference>
<sequence>MVRGRGPRGAGAELTPRPWWFGPEALEPGTADAPFDLVLLDRDGTLNERVVDGYVTRPEDLVLLPGAAEAVAALTRAGCRTVLVTNQRGIARGLMGRADLEVVHARLVDELTAAGAHLDAIAVCPHDEGECSCRKPRDGLFREALSRAPWARVDRCLLVGDMPSDIEPARGLGMRTLRVDEVTRIGAGIEALLGRRAGRDWPLDERRGEGHVP</sequence>
<dbReference type="GO" id="GO:0005975">
    <property type="term" value="P:carbohydrate metabolic process"/>
    <property type="evidence" value="ECO:0007669"/>
    <property type="project" value="InterPro"/>
</dbReference>
<dbReference type="PANTHER" id="PTHR42891:SF1">
    <property type="entry name" value="D-GLYCERO-BETA-D-MANNO-HEPTOSE-1,7-BISPHOSPHATE 7-PHOSPHATASE"/>
    <property type="match status" value="1"/>
</dbReference>
<dbReference type="Proteomes" id="UP000776650">
    <property type="component" value="Unassembled WGS sequence"/>
</dbReference>
<comment type="caution">
    <text evidence="8">The sequence shown here is derived from an EMBL/GenBank/DDBJ whole genome shotgun (WGS) entry which is preliminary data.</text>
</comment>
<dbReference type="GO" id="GO:0016791">
    <property type="term" value="F:phosphatase activity"/>
    <property type="evidence" value="ECO:0007669"/>
    <property type="project" value="InterPro"/>
</dbReference>
<name>A0A921F5D5_9ACTN</name>
<evidence type="ECO:0000313" key="8">
    <source>
        <dbReference type="EMBL" id="HJE91915.1"/>
    </source>
</evidence>